<dbReference type="InterPro" id="IPR009078">
    <property type="entry name" value="Ferritin-like_SF"/>
</dbReference>
<dbReference type="Proteomes" id="UP001500171">
    <property type="component" value="Unassembled WGS sequence"/>
</dbReference>
<dbReference type="Pfam" id="PF11860">
    <property type="entry name" value="Muramidase"/>
    <property type="match status" value="1"/>
</dbReference>
<sequence>MTTITKYLKESALLLGVDYSLLLTITKVEAGSKGFIAPNKPIVLFERHVFYKQLKKQGFNVDELSNQYPLLINKTPGGYQGGLRENYRLEMAKQINEGCAIESTSFGLFQIMGFHWQTLGYQSAQDFENQMSENELKQTEAFIRFISLKTNSKMIVALQEHDYATFARLYNGSNYKKNRYDEKIKETYESIKATH</sequence>
<protein>
    <submittedName>
        <fullName evidence="2">N-acetylmuramidase family protein</fullName>
    </submittedName>
</protein>
<gene>
    <name evidence="2" type="ORF">GCM10023211_21430</name>
</gene>
<reference evidence="3" key="1">
    <citation type="journal article" date="2019" name="Int. J. Syst. Evol. Microbiol.">
        <title>The Global Catalogue of Microorganisms (GCM) 10K type strain sequencing project: providing services to taxonomists for standard genome sequencing and annotation.</title>
        <authorList>
            <consortium name="The Broad Institute Genomics Platform"/>
            <consortium name="The Broad Institute Genome Sequencing Center for Infectious Disease"/>
            <person name="Wu L."/>
            <person name="Ma J."/>
        </authorList>
    </citation>
    <scope>NUCLEOTIDE SEQUENCE [LARGE SCALE GENOMIC DNA]</scope>
    <source>
        <strain evidence="3">JCM 18050</strain>
    </source>
</reference>
<evidence type="ECO:0000313" key="2">
    <source>
        <dbReference type="EMBL" id="GAA5113387.1"/>
    </source>
</evidence>
<organism evidence="2 3">
    <name type="scientific">Orbus sasakiae</name>
    <dbReference type="NCBI Taxonomy" id="1078475"/>
    <lineage>
        <taxon>Bacteria</taxon>
        <taxon>Pseudomonadati</taxon>
        <taxon>Pseudomonadota</taxon>
        <taxon>Gammaproteobacteria</taxon>
        <taxon>Orbales</taxon>
        <taxon>Orbaceae</taxon>
        <taxon>Orbus</taxon>
    </lineage>
</organism>
<dbReference type="RefSeq" id="WP_345492070.1">
    <property type="nucleotide sequence ID" value="NZ_BAABHY010000006.1"/>
</dbReference>
<comment type="caution">
    <text evidence="2">The sequence shown here is derived from an EMBL/GenBank/DDBJ whole genome shotgun (WGS) entry which is preliminary data.</text>
</comment>
<dbReference type="SUPFAM" id="SSF47240">
    <property type="entry name" value="Ferritin-like"/>
    <property type="match status" value="1"/>
</dbReference>
<dbReference type="InterPro" id="IPR024408">
    <property type="entry name" value="Muramidase"/>
</dbReference>
<dbReference type="EMBL" id="BAABHY010000006">
    <property type="protein sequence ID" value="GAA5113387.1"/>
    <property type="molecule type" value="Genomic_DNA"/>
</dbReference>
<keyword evidence="3" id="KW-1185">Reference proteome</keyword>
<accession>A0ABP9ND11</accession>
<feature type="domain" description="N-acetylmuramidase" evidence="1">
    <location>
        <begin position="21"/>
        <end position="191"/>
    </location>
</feature>
<proteinExistence type="predicted"/>
<evidence type="ECO:0000259" key="1">
    <source>
        <dbReference type="Pfam" id="PF11860"/>
    </source>
</evidence>
<evidence type="ECO:0000313" key="3">
    <source>
        <dbReference type="Proteomes" id="UP001500171"/>
    </source>
</evidence>
<name>A0ABP9ND11_9GAMM</name>